<evidence type="ECO:0000256" key="2">
    <source>
        <dbReference type="SAM" id="MobiDB-lite"/>
    </source>
</evidence>
<feature type="compositionally biased region" description="Polar residues" evidence="2">
    <location>
        <begin position="137"/>
        <end position="164"/>
    </location>
</feature>
<keyword evidence="1" id="KW-0175">Coiled coil</keyword>
<dbReference type="AlphaFoldDB" id="A0A166D698"/>
<organism evidence="3">
    <name type="scientific">Daucus carota subsp. sativus</name>
    <name type="common">Carrot</name>
    <dbReference type="NCBI Taxonomy" id="79200"/>
    <lineage>
        <taxon>Eukaryota</taxon>
        <taxon>Viridiplantae</taxon>
        <taxon>Streptophyta</taxon>
        <taxon>Embryophyta</taxon>
        <taxon>Tracheophyta</taxon>
        <taxon>Spermatophyta</taxon>
        <taxon>Magnoliopsida</taxon>
        <taxon>eudicotyledons</taxon>
        <taxon>Gunneridae</taxon>
        <taxon>Pentapetalae</taxon>
        <taxon>asterids</taxon>
        <taxon>campanulids</taxon>
        <taxon>Apiales</taxon>
        <taxon>Apiaceae</taxon>
        <taxon>Apioideae</taxon>
        <taxon>Scandiceae</taxon>
        <taxon>Daucinae</taxon>
        <taxon>Daucus</taxon>
        <taxon>Daucus sect. Daucus</taxon>
    </lineage>
</organism>
<dbReference type="Gramene" id="KZN04782">
    <property type="protein sequence ID" value="KZN04782"/>
    <property type="gene ID" value="DCAR_005619"/>
</dbReference>
<reference evidence="3" key="1">
    <citation type="journal article" date="2016" name="Nat. Genet.">
        <title>A high-quality carrot genome assembly provides new insights into carotenoid accumulation and asterid genome evolution.</title>
        <authorList>
            <person name="Iorizzo M."/>
            <person name="Ellison S."/>
            <person name="Senalik D."/>
            <person name="Zeng P."/>
            <person name="Satapoomin P."/>
            <person name="Huang J."/>
            <person name="Bowman M."/>
            <person name="Iovene M."/>
            <person name="Sanseverino W."/>
            <person name="Cavagnaro P."/>
            <person name="Yildiz M."/>
            <person name="Macko-Podgorni A."/>
            <person name="Moranska E."/>
            <person name="Grzebelus E."/>
            <person name="Grzebelus D."/>
            <person name="Ashrafi H."/>
            <person name="Zheng Z."/>
            <person name="Cheng S."/>
            <person name="Spooner D."/>
            <person name="Van Deynze A."/>
            <person name="Simon P."/>
        </authorList>
    </citation>
    <scope>NUCLEOTIDE SEQUENCE [LARGE SCALE GENOMIC DNA]</scope>
    <source>
        <tissue evidence="3">Leaf</tissue>
    </source>
</reference>
<reference evidence="4" key="2">
    <citation type="submission" date="2022-03" db="EMBL/GenBank/DDBJ databases">
        <title>Draft title - Genomic analysis of global carrot germplasm unveils the trajectory of domestication and the origin of high carotenoid orange carrot.</title>
        <authorList>
            <person name="Iorizzo M."/>
            <person name="Ellison S."/>
            <person name="Senalik D."/>
            <person name="Macko-Podgorni A."/>
            <person name="Grzebelus D."/>
            <person name="Bostan H."/>
            <person name="Rolling W."/>
            <person name="Curaba J."/>
            <person name="Simon P."/>
        </authorList>
    </citation>
    <scope>NUCLEOTIDE SEQUENCE</scope>
    <source>
        <tissue evidence="4">Leaf</tissue>
    </source>
</reference>
<dbReference type="EMBL" id="CP093343">
    <property type="protein sequence ID" value="WOG85197.1"/>
    <property type="molecule type" value="Genomic_DNA"/>
</dbReference>
<evidence type="ECO:0000256" key="1">
    <source>
        <dbReference type="SAM" id="Coils"/>
    </source>
</evidence>
<sequence length="529" mass="58916">MFVLRIAYSLLYGKRIDIGSLLLDEFAYKLGQVQNRDPVIYYARFLMIIANYLCKDLVIDDRNDTLPVPVQPKKLFATLVAKNLNAEVQFVLPEHIRVQLSNLYSSPSPTSSLLLSPTTEDVREGYTSPTLLALPSPHQSGTEAAASVSQSDKRINSTSASMTKDGNDETETAPEFVLPEQVQVQVSSLYSSPSPTSSLLLPPTMEDVIEGFSSPPQEALMSPHQSGIVATTSVTHSGKRKKTASPSITKDGNDETETATHPPQKKNGASNIRPSSSHFVVDQEMPPADIRDAIPVVEIPSSPEEERAKNDLLLLEPAREQEDRQVLMNAASILKSQLVTTLTRQAERISTQEMMTLADKCYNALEGLGDDFSSFRCSISKLIAHNQKLQSAAKKIEDWNECDIEARYIHQEQSLIEEEQGLSSAQGKLSTTETHADSLKIKREELKGMIRNLTEELNEVEETVKTLRAETDQREEARSIAKAELRKLEAEKQESRSAIKAIKDQYNADKKVLERMSDHLLQQLQQVRK</sequence>
<dbReference type="Proteomes" id="UP000077755">
    <property type="component" value="Chromosome 1"/>
</dbReference>
<keyword evidence="5" id="KW-1185">Reference proteome</keyword>
<evidence type="ECO:0000313" key="4">
    <source>
        <dbReference type="EMBL" id="WOG85197.1"/>
    </source>
</evidence>
<gene>
    <name evidence="3" type="ORF">DCAR_005619</name>
    <name evidence="4" type="ORF">DCAR_0104385</name>
</gene>
<evidence type="ECO:0000313" key="5">
    <source>
        <dbReference type="Proteomes" id="UP000077755"/>
    </source>
</evidence>
<dbReference type="EMBL" id="LNRQ01000002">
    <property type="protein sequence ID" value="KZN04782.1"/>
    <property type="molecule type" value="Genomic_DNA"/>
</dbReference>
<feature type="region of interest" description="Disordered" evidence="2">
    <location>
        <begin position="231"/>
        <end position="275"/>
    </location>
</feature>
<accession>A0A166D698</accession>
<evidence type="ECO:0000313" key="3">
    <source>
        <dbReference type="EMBL" id="KZN04782.1"/>
    </source>
</evidence>
<name>A0A166D698_DAUCS</name>
<protein>
    <submittedName>
        <fullName evidence="3">Uncharacterized protein</fullName>
    </submittedName>
</protein>
<proteinExistence type="predicted"/>
<feature type="coiled-coil region" evidence="1">
    <location>
        <begin position="436"/>
        <end position="505"/>
    </location>
</feature>
<feature type="region of interest" description="Disordered" evidence="2">
    <location>
        <begin position="129"/>
        <end position="172"/>
    </location>
</feature>